<dbReference type="EMBL" id="JBEFKJ010000017">
    <property type="protein sequence ID" value="KAL2041306.1"/>
    <property type="molecule type" value="Genomic_DNA"/>
</dbReference>
<comment type="caution">
    <text evidence="2">The sequence shown here is derived from an EMBL/GenBank/DDBJ whole genome shotgun (WGS) entry which is preliminary data.</text>
</comment>
<feature type="chain" id="PRO_5045516872" description="SGNH hydrolase-type esterase domain-containing protein" evidence="1">
    <location>
        <begin position="23"/>
        <end position="525"/>
    </location>
</feature>
<sequence length="525" mass="56902">MESLNPWKHTILTLSLTRLGLASLVPSDFRFKPSIHPLYARAGEAWPYGVIGDSWGSGVSYNTDVLYDDNRDECLRTKESHGPQMEADPNWLGHDPSGLRDAACSGSQLGDIVAGQHQMGKVGNSPAVVVMTSGGNNAGFGHIVDVCIYHSDPTHNYGNPYWNDKDGSGDCAKALADATEYITNPDRMPYDLTKTLDDLFDDPASKNPDFLLYLTGYAQFFGTDYDPWCDFEYWSIPTINPSNYDPYLSKSLRQAFNDRVTAVNNLYKSTAESIKYKAKVRFIDIDSHFANHRFCEPGSNYNEQINTDTHFDKVYLWNLNYPWQITGQGAPSAAAAAGNVSVQEAQAAFNGGGVTAWSGSGSGGGGNKPENGWRLRPFHPRYTGYTAIKDAIFAQLKIDGLPKAQSASPTVTCYHAADPQNTCAAIANSKGWCDCGDGKRYINQPTGDPCAWTTLPATTSFDCAAPPSPATPTPTVNLSSPDCQTCTTNLGASNCGPTDKQCLVNQCKSDTSCQACKIDCSTFGS</sequence>
<reference evidence="2 3" key="1">
    <citation type="submission" date="2024-09" db="EMBL/GenBank/DDBJ databases">
        <title>Rethinking Asexuality: The Enigmatic Case of Functional Sexual Genes in Lepraria (Stereocaulaceae).</title>
        <authorList>
            <person name="Doellman M."/>
            <person name="Sun Y."/>
            <person name="Barcenas-Pena A."/>
            <person name="Lumbsch H.T."/>
            <person name="Grewe F."/>
        </authorList>
    </citation>
    <scope>NUCLEOTIDE SEQUENCE [LARGE SCALE GENOMIC DNA]</scope>
    <source>
        <strain evidence="2 3">Mercado 3170</strain>
    </source>
</reference>
<feature type="signal peptide" evidence="1">
    <location>
        <begin position="1"/>
        <end position="22"/>
    </location>
</feature>
<dbReference type="CDD" id="cd01823">
    <property type="entry name" value="SEST_like"/>
    <property type="match status" value="1"/>
</dbReference>
<dbReference type="Gene3D" id="3.40.50.1110">
    <property type="entry name" value="SGNH hydrolase"/>
    <property type="match status" value="1"/>
</dbReference>
<dbReference type="SUPFAM" id="SSF52266">
    <property type="entry name" value="SGNH hydrolase"/>
    <property type="match status" value="1"/>
</dbReference>
<proteinExistence type="predicted"/>
<keyword evidence="3" id="KW-1185">Reference proteome</keyword>
<dbReference type="PANTHER" id="PTHR37981">
    <property type="entry name" value="LIPASE 2"/>
    <property type="match status" value="1"/>
</dbReference>
<evidence type="ECO:0000256" key="1">
    <source>
        <dbReference type="SAM" id="SignalP"/>
    </source>
</evidence>
<evidence type="ECO:0008006" key="4">
    <source>
        <dbReference type="Google" id="ProtNLM"/>
    </source>
</evidence>
<organism evidence="2 3">
    <name type="scientific">Stereocaulon virgatum</name>
    <dbReference type="NCBI Taxonomy" id="373712"/>
    <lineage>
        <taxon>Eukaryota</taxon>
        <taxon>Fungi</taxon>
        <taxon>Dikarya</taxon>
        <taxon>Ascomycota</taxon>
        <taxon>Pezizomycotina</taxon>
        <taxon>Lecanoromycetes</taxon>
        <taxon>OSLEUM clade</taxon>
        <taxon>Lecanoromycetidae</taxon>
        <taxon>Lecanorales</taxon>
        <taxon>Lecanorineae</taxon>
        <taxon>Stereocaulaceae</taxon>
        <taxon>Stereocaulon</taxon>
    </lineage>
</organism>
<dbReference type="InterPro" id="IPR036514">
    <property type="entry name" value="SGNH_hydro_sf"/>
</dbReference>
<dbReference type="Proteomes" id="UP001590950">
    <property type="component" value="Unassembled WGS sequence"/>
</dbReference>
<protein>
    <recommendedName>
        <fullName evidence="4">SGNH hydrolase-type esterase domain-containing protein</fullName>
    </recommendedName>
</protein>
<evidence type="ECO:0000313" key="2">
    <source>
        <dbReference type="EMBL" id="KAL2041306.1"/>
    </source>
</evidence>
<keyword evidence="1" id="KW-0732">Signal</keyword>
<evidence type="ECO:0000313" key="3">
    <source>
        <dbReference type="Proteomes" id="UP001590950"/>
    </source>
</evidence>
<name>A0ABR4A7E1_9LECA</name>
<dbReference type="PANTHER" id="PTHR37981:SF1">
    <property type="entry name" value="SGNH HYDROLASE-TYPE ESTERASE DOMAIN-CONTAINING PROTEIN"/>
    <property type="match status" value="1"/>
</dbReference>
<dbReference type="InterPro" id="IPR037460">
    <property type="entry name" value="SEST-like"/>
</dbReference>
<accession>A0ABR4A7E1</accession>
<gene>
    <name evidence="2" type="ORF">N7G274_005688</name>
</gene>